<gene>
    <name evidence="15" type="ORF">L0P57_07600</name>
</gene>
<dbReference type="SUPFAM" id="SSF89550">
    <property type="entry name" value="PHP domain-like"/>
    <property type="match status" value="1"/>
</dbReference>
<dbReference type="RefSeq" id="WP_237966741.1">
    <property type="nucleotide sequence ID" value="NZ_JAKNHQ010000008.1"/>
</dbReference>
<evidence type="ECO:0000256" key="6">
    <source>
        <dbReference type="ARBA" id="ARBA00023125"/>
    </source>
</evidence>
<evidence type="ECO:0000256" key="5">
    <source>
        <dbReference type="ARBA" id="ARBA00022840"/>
    </source>
</evidence>
<dbReference type="EMBL" id="JAKNHQ010000008">
    <property type="protein sequence ID" value="MCG4610797.1"/>
    <property type="molecule type" value="Genomic_DNA"/>
</dbReference>
<dbReference type="InterPro" id="IPR016195">
    <property type="entry name" value="Pol/histidinol_Pase-like"/>
</dbReference>
<dbReference type="Pfam" id="PF13361">
    <property type="entry name" value="UvrD_C"/>
    <property type="match status" value="1"/>
</dbReference>
<keyword evidence="6" id="KW-0238">DNA-binding</keyword>
<keyword evidence="4 11" id="KW-0347">Helicase</keyword>
<feature type="domain" description="UvrD-like helicase C-terminal" evidence="14">
    <location>
        <begin position="723"/>
        <end position="997"/>
    </location>
</feature>
<dbReference type="PANTHER" id="PTHR11070:SF2">
    <property type="entry name" value="ATP-DEPENDENT DNA HELICASE SRS2"/>
    <property type="match status" value="1"/>
</dbReference>
<feature type="compositionally biased region" description="Low complexity" evidence="12">
    <location>
        <begin position="443"/>
        <end position="458"/>
    </location>
</feature>
<dbReference type="CDD" id="cd17932">
    <property type="entry name" value="DEXQc_UvrD"/>
    <property type="match status" value="1"/>
</dbReference>
<protein>
    <recommendedName>
        <fullName evidence="9">DNA 3'-5' helicase</fullName>
        <ecNumber evidence="9">5.6.2.4</ecNumber>
    </recommendedName>
</protein>
<organism evidence="15 16">
    <name type="scientific">Anaeromassilibacillus senegalensis</name>
    <dbReference type="NCBI Taxonomy" id="1673717"/>
    <lineage>
        <taxon>Bacteria</taxon>
        <taxon>Bacillati</taxon>
        <taxon>Bacillota</taxon>
        <taxon>Clostridia</taxon>
        <taxon>Eubacteriales</taxon>
        <taxon>Acutalibacteraceae</taxon>
        <taxon>Anaeromassilibacillus</taxon>
    </lineage>
</organism>
<evidence type="ECO:0000256" key="1">
    <source>
        <dbReference type="ARBA" id="ARBA00009922"/>
    </source>
</evidence>
<keyword evidence="2 11" id="KW-0547">Nucleotide-binding</keyword>
<evidence type="ECO:0000259" key="13">
    <source>
        <dbReference type="PROSITE" id="PS51198"/>
    </source>
</evidence>
<dbReference type="Gene3D" id="3.20.20.140">
    <property type="entry name" value="Metal-dependent hydrolases"/>
    <property type="match status" value="1"/>
</dbReference>
<evidence type="ECO:0000256" key="10">
    <source>
        <dbReference type="ARBA" id="ARBA00048988"/>
    </source>
</evidence>
<dbReference type="PROSITE" id="PS51217">
    <property type="entry name" value="UVRD_HELICASE_CTER"/>
    <property type="match status" value="1"/>
</dbReference>
<dbReference type="SUPFAM" id="SSF52540">
    <property type="entry name" value="P-loop containing nucleoside triphosphate hydrolases"/>
    <property type="match status" value="1"/>
</dbReference>
<dbReference type="PANTHER" id="PTHR11070">
    <property type="entry name" value="UVRD / RECB / PCRA DNA HELICASE FAMILY MEMBER"/>
    <property type="match status" value="1"/>
</dbReference>
<evidence type="ECO:0000313" key="15">
    <source>
        <dbReference type="EMBL" id="MCG4610797.1"/>
    </source>
</evidence>
<evidence type="ECO:0000256" key="4">
    <source>
        <dbReference type="ARBA" id="ARBA00022806"/>
    </source>
</evidence>
<dbReference type="InterPro" id="IPR013986">
    <property type="entry name" value="DExx_box_DNA_helicase_dom_sf"/>
</dbReference>
<comment type="catalytic activity">
    <reaction evidence="8">
        <text>Couples ATP hydrolysis with the unwinding of duplex DNA by translocating in the 3'-5' direction.</text>
        <dbReference type="EC" id="5.6.2.4"/>
    </reaction>
</comment>
<evidence type="ECO:0000256" key="12">
    <source>
        <dbReference type="SAM" id="MobiDB-lite"/>
    </source>
</evidence>
<dbReference type="InterPro" id="IPR027417">
    <property type="entry name" value="P-loop_NTPase"/>
</dbReference>
<feature type="region of interest" description="Disordered" evidence="12">
    <location>
        <begin position="426"/>
        <end position="461"/>
    </location>
</feature>
<dbReference type="PROSITE" id="PS51198">
    <property type="entry name" value="UVRD_HELICASE_ATP_BIND"/>
    <property type="match status" value="1"/>
</dbReference>
<feature type="compositionally biased region" description="Basic residues" evidence="12">
    <location>
        <begin position="431"/>
        <end position="440"/>
    </location>
</feature>
<comment type="catalytic activity">
    <reaction evidence="10">
        <text>ATP + H2O = ADP + phosphate + H(+)</text>
        <dbReference type="Rhea" id="RHEA:13065"/>
        <dbReference type="ChEBI" id="CHEBI:15377"/>
        <dbReference type="ChEBI" id="CHEBI:15378"/>
        <dbReference type="ChEBI" id="CHEBI:30616"/>
        <dbReference type="ChEBI" id="CHEBI:43474"/>
        <dbReference type="ChEBI" id="CHEBI:456216"/>
        <dbReference type="EC" id="5.6.2.4"/>
    </reaction>
</comment>
<dbReference type="InterPro" id="IPR000212">
    <property type="entry name" value="DNA_helicase_UvrD/REP"/>
</dbReference>
<comment type="caution">
    <text evidence="15">The sequence shown here is derived from an EMBL/GenBank/DDBJ whole genome shotgun (WGS) entry which is preliminary data.</text>
</comment>
<evidence type="ECO:0000313" key="16">
    <source>
        <dbReference type="Proteomes" id="UP001298681"/>
    </source>
</evidence>
<keyword evidence="5 11" id="KW-0067">ATP-binding</keyword>
<dbReference type="Gene3D" id="3.40.50.300">
    <property type="entry name" value="P-loop containing nucleotide triphosphate hydrolases"/>
    <property type="match status" value="2"/>
</dbReference>
<dbReference type="InterPro" id="IPR014017">
    <property type="entry name" value="DNA_helicase_UvrD-like_C"/>
</dbReference>
<evidence type="ECO:0000256" key="8">
    <source>
        <dbReference type="ARBA" id="ARBA00034617"/>
    </source>
</evidence>
<dbReference type="CDD" id="cd18807">
    <property type="entry name" value="SF1_C_UvrD"/>
    <property type="match status" value="1"/>
</dbReference>
<dbReference type="Gene3D" id="1.10.486.10">
    <property type="entry name" value="PCRA, domain 4"/>
    <property type="match status" value="1"/>
</dbReference>
<evidence type="ECO:0000256" key="7">
    <source>
        <dbReference type="ARBA" id="ARBA00023235"/>
    </source>
</evidence>
<proteinExistence type="inferred from homology"/>
<keyword evidence="3 11" id="KW-0378">Hydrolase</keyword>
<dbReference type="Gene3D" id="1.10.10.160">
    <property type="match status" value="1"/>
</dbReference>
<reference evidence="15 16" key="1">
    <citation type="submission" date="2022-01" db="EMBL/GenBank/DDBJ databases">
        <title>Collection of gut derived symbiotic bacterial strains cultured from healthy donors.</title>
        <authorList>
            <person name="Lin H."/>
            <person name="Kohout C."/>
            <person name="Waligurski E."/>
            <person name="Pamer E.G."/>
        </authorList>
    </citation>
    <scope>NUCLEOTIDE SEQUENCE [LARGE SCALE GENOMIC DNA]</scope>
    <source>
        <strain evidence="15 16">DFI.7.58</strain>
    </source>
</reference>
<keyword evidence="16" id="KW-1185">Reference proteome</keyword>
<dbReference type="Proteomes" id="UP001298681">
    <property type="component" value="Unassembled WGS sequence"/>
</dbReference>
<dbReference type="EC" id="5.6.2.4" evidence="9"/>
<name>A0ABS9MJ14_9FIRM</name>
<dbReference type="InterPro" id="IPR014016">
    <property type="entry name" value="UvrD-like_ATP-bd"/>
</dbReference>
<evidence type="ECO:0000256" key="11">
    <source>
        <dbReference type="PROSITE-ProRule" id="PRU00560"/>
    </source>
</evidence>
<comment type="similarity">
    <text evidence="1">Belongs to the helicase family. UvrD subfamily.</text>
</comment>
<dbReference type="CDD" id="cd19067">
    <property type="entry name" value="PfuEndoQ-like"/>
    <property type="match status" value="1"/>
</dbReference>
<evidence type="ECO:0000256" key="9">
    <source>
        <dbReference type="ARBA" id="ARBA00034808"/>
    </source>
</evidence>
<sequence length="1083" mass="119000">MYIADLHIHSKYSRATSRECVPEYLDLWARRKGIDIVGTGDFTHPAWREELNEKLVPAEEGLYTLREEFRLQDACTDGLRRPRFVVTGEISSIYKKGGRVRKVHNVILLPSLEAAETLAQKLEAIGNIHSDGRPILGLDCRDLLEITLEACPDAVFIPAHIWTPHFSLFGAFSGFDTIEECFEDLTPHIHALETGLSSDPPMNWRLSALDGYHLISNSDAHSPSKLGREANLLDIPLSYPALSHALQTGEGLAGTIEFFPEEGKYHYDGHRNCNLCLSPAEAERYGGICPVCGRKLTIGVQHRVEQLADRGEDARAPGANPFESLAPLPEVIAGSTGLSATGSKVSAQYESMLRQLGPEFPILREIAPEDIERAAGPCVAEGIRRLRAGKVERSPGYDGAYGKIQLLRPDEIDALNGQISFFLGQTPAKKGPARKLQKRAAKAESAPAISTPSAPSGPLDGLNEEQLAAVTAPERAVSVIAGPGTGKTKTLVSRIAYLIQNRGVKPSEITAVTFTNKAAGEMRERLEKQLGGKRAVRAMTIGTFHAICLQLLTEHTQGVNLLDEYEAREIADEVGKAHACKLSPTAFLQEVSRRKNGLEPSESALSSEVFDAYQECLHTANVLDFDDLLLQAVAMAEAETEKNAKWAKRFHYLLVDEFQDINALQFRLVQAWNRNGKSLFVIGDPDQSIYGFRGSDAHCFARLEESFPAMRSIRLLKNYRSTPEILRCALPVISENEGSQRLLEAQHPSGALVRCVTAESDLSEGIYIAKEINRMVGGIDMLDSDAGFSHAEDAPPRSFSDIAVLYRTHRQADLVEKCLRREGIPCVIAGRDDFLADDAVRGAVSFFHFLLDVQNDPALRACLKLVWNCPADLIGSLAQFFAQAASGNPSQEALDAAATEYADVAVLQPFFAQVEEFRQRVGKEKPRKLLDAWAKAQGLTASEPFQRLLNTAVFHKDMASFLQNLLLGQESDLMRSATGKLYEAGAVTLMTLHGSKGLEFPVVFLAGVRQGKIPLESPKHPANVEEERRLFYVGMTRAQDELILLTSNEPSCFLDAIPADCLHKTTTGGKKRASEMKQLSLFD</sequence>
<evidence type="ECO:0000256" key="2">
    <source>
        <dbReference type="ARBA" id="ARBA00022741"/>
    </source>
</evidence>
<feature type="binding site" evidence="11">
    <location>
        <begin position="481"/>
        <end position="488"/>
    </location>
    <ligand>
        <name>ATP</name>
        <dbReference type="ChEBI" id="CHEBI:30616"/>
    </ligand>
</feature>
<evidence type="ECO:0000259" key="14">
    <source>
        <dbReference type="PROSITE" id="PS51217"/>
    </source>
</evidence>
<dbReference type="Pfam" id="PF00580">
    <property type="entry name" value="UvrD-helicase"/>
    <property type="match status" value="1"/>
</dbReference>
<accession>A0ABS9MJ14</accession>
<keyword evidence="7" id="KW-0413">Isomerase</keyword>
<feature type="domain" description="UvrD-like helicase ATP-binding" evidence="13">
    <location>
        <begin position="460"/>
        <end position="722"/>
    </location>
</feature>
<evidence type="ECO:0000256" key="3">
    <source>
        <dbReference type="ARBA" id="ARBA00022801"/>
    </source>
</evidence>